<dbReference type="AlphaFoldDB" id="A0AAN9J215"/>
<organism evidence="3 4">
    <name type="scientific">Crotalaria pallida</name>
    <name type="common">Smooth rattlebox</name>
    <name type="synonym">Crotalaria striata</name>
    <dbReference type="NCBI Taxonomy" id="3830"/>
    <lineage>
        <taxon>Eukaryota</taxon>
        <taxon>Viridiplantae</taxon>
        <taxon>Streptophyta</taxon>
        <taxon>Embryophyta</taxon>
        <taxon>Tracheophyta</taxon>
        <taxon>Spermatophyta</taxon>
        <taxon>Magnoliopsida</taxon>
        <taxon>eudicotyledons</taxon>
        <taxon>Gunneridae</taxon>
        <taxon>Pentapetalae</taxon>
        <taxon>rosids</taxon>
        <taxon>fabids</taxon>
        <taxon>Fabales</taxon>
        <taxon>Fabaceae</taxon>
        <taxon>Papilionoideae</taxon>
        <taxon>50 kb inversion clade</taxon>
        <taxon>genistoids sensu lato</taxon>
        <taxon>core genistoids</taxon>
        <taxon>Crotalarieae</taxon>
        <taxon>Crotalaria</taxon>
    </lineage>
</organism>
<feature type="region of interest" description="Disordered" evidence="1">
    <location>
        <begin position="1"/>
        <end position="23"/>
    </location>
</feature>
<evidence type="ECO:0000313" key="4">
    <source>
        <dbReference type="Proteomes" id="UP001372338"/>
    </source>
</evidence>
<dbReference type="Proteomes" id="UP001372338">
    <property type="component" value="Unassembled WGS sequence"/>
</dbReference>
<dbReference type="PROSITE" id="PS50848">
    <property type="entry name" value="START"/>
    <property type="match status" value="1"/>
</dbReference>
<gene>
    <name evidence="3" type="ORF">RIF29_05167</name>
</gene>
<feature type="compositionally biased region" description="Polar residues" evidence="1">
    <location>
        <begin position="11"/>
        <end position="20"/>
    </location>
</feature>
<evidence type="ECO:0000313" key="3">
    <source>
        <dbReference type="EMBL" id="KAK7290617.1"/>
    </source>
</evidence>
<protein>
    <recommendedName>
        <fullName evidence="2">START domain-containing protein</fullName>
    </recommendedName>
</protein>
<keyword evidence="4" id="KW-1185">Reference proteome</keyword>
<dbReference type="InterPro" id="IPR002913">
    <property type="entry name" value="START_lipid-bd_dom"/>
</dbReference>
<sequence>MQATPKMKSDGANSAQTNQGETRDMVLGYLETRGPQVTWVEHVEVDDNIQANSLYKDVVSSGIAYGAERWLSEIQRMCVKLLTFSPYFKPSLDQTLVQVNLFHLFSKPL</sequence>
<evidence type="ECO:0000256" key="1">
    <source>
        <dbReference type="SAM" id="MobiDB-lite"/>
    </source>
</evidence>
<dbReference type="PANTHER" id="PTHR45654:SF9">
    <property type="entry name" value="HOMEOBOX-LEUCINE ZIPPER PROTEIN HDG10-RELATED"/>
    <property type="match status" value="1"/>
</dbReference>
<proteinExistence type="predicted"/>
<dbReference type="PANTHER" id="PTHR45654">
    <property type="entry name" value="HOMEOBOX-LEUCINE ZIPPER PROTEIN MERISTEM L1"/>
    <property type="match status" value="1"/>
</dbReference>
<name>A0AAN9J215_CROPI</name>
<accession>A0AAN9J215</accession>
<dbReference type="InterPro" id="IPR042160">
    <property type="entry name" value="HD-Zip_IV"/>
</dbReference>
<dbReference type="GO" id="GO:0003677">
    <property type="term" value="F:DNA binding"/>
    <property type="evidence" value="ECO:0007669"/>
    <property type="project" value="UniProtKB-KW"/>
</dbReference>
<dbReference type="EMBL" id="JAYWIO010000001">
    <property type="protein sequence ID" value="KAK7290617.1"/>
    <property type="molecule type" value="Genomic_DNA"/>
</dbReference>
<reference evidence="3 4" key="1">
    <citation type="submission" date="2024-01" db="EMBL/GenBank/DDBJ databases">
        <title>The genomes of 5 underutilized Papilionoideae crops provide insights into root nodulation and disease resistanc.</title>
        <authorList>
            <person name="Yuan L."/>
        </authorList>
    </citation>
    <scope>NUCLEOTIDE SEQUENCE [LARGE SCALE GENOMIC DNA]</scope>
    <source>
        <strain evidence="3">ZHUSHIDOU_FW_LH</strain>
        <tissue evidence="3">Leaf</tissue>
    </source>
</reference>
<evidence type="ECO:0000259" key="2">
    <source>
        <dbReference type="PROSITE" id="PS50848"/>
    </source>
</evidence>
<dbReference type="GO" id="GO:0008289">
    <property type="term" value="F:lipid binding"/>
    <property type="evidence" value="ECO:0007669"/>
    <property type="project" value="InterPro"/>
</dbReference>
<feature type="domain" description="START" evidence="2">
    <location>
        <begin position="36"/>
        <end position="83"/>
    </location>
</feature>
<comment type="caution">
    <text evidence="3">The sequence shown here is derived from an EMBL/GenBank/DDBJ whole genome shotgun (WGS) entry which is preliminary data.</text>
</comment>